<dbReference type="AlphaFoldDB" id="A0A7R9AIV3"/>
<gene>
    <name evidence="4" type="ORF">DSTB1V02_LOCUS14723</name>
</gene>
<dbReference type="InterPro" id="IPR051093">
    <property type="entry name" value="Neuroligin/BSAL"/>
</dbReference>
<dbReference type="InterPro" id="IPR002018">
    <property type="entry name" value="CarbesteraseB"/>
</dbReference>
<dbReference type="Gene3D" id="3.40.50.1820">
    <property type="entry name" value="alpha/beta hydrolase"/>
    <property type="match status" value="1"/>
</dbReference>
<dbReference type="EMBL" id="LR914635">
    <property type="protein sequence ID" value="CAD7254977.1"/>
    <property type="molecule type" value="Genomic_DNA"/>
</dbReference>
<name>A0A7R9AIV3_9CRUS</name>
<dbReference type="SUPFAM" id="SSF53474">
    <property type="entry name" value="alpha/beta-Hydrolases"/>
    <property type="match status" value="1"/>
</dbReference>
<comment type="similarity">
    <text evidence="1">Belongs to the type-B carboxylesterase/lipase family.</text>
</comment>
<evidence type="ECO:0000313" key="5">
    <source>
        <dbReference type="Proteomes" id="UP000677054"/>
    </source>
</evidence>
<reference evidence="4" key="1">
    <citation type="submission" date="2020-11" db="EMBL/GenBank/DDBJ databases">
        <authorList>
            <person name="Tran Van P."/>
        </authorList>
    </citation>
    <scope>NUCLEOTIDE SEQUENCE</scope>
</reference>
<dbReference type="OrthoDB" id="3200163at2759"/>
<evidence type="ECO:0000313" key="4">
    <source>
        <dbReference type="EMBL" id="CAD7254977.1"/>
    </source>
</evidence>
<accession>A0A7R9AIV3</accession>
<evidence type="ECO:0000259" key="3">
    <source>
        <dbReference type="Pfam" id="PF00135"/>
    </source>
</evidence>
<evidence type="ECO:0000256" key="1">
    <source>
        <dbReference type="ARBA" id="ARBA00005964"/>
    </source>
</evidence>
<proteinExistence type="inferred from homology"/>
<dbReference type="PANTHER" id="PTHR43903">
    <property type="entry name" value="NEUROLIGIN"/>
    <property type="match status" value="1"/>
</dbReference>
<sequence>MVYVHGESFEWGSGNPYDGSILASHGRVVVVTLNYRLGVLGFLKTSGRNEQQGTGLHDQLAALHWLQENVGAFGGDPARITIFGHGTGAALVNLHLLSKITKGIIRRAILMSGSALSPWGFLRDPLETKKQVGESLNCSLERPDREDLAPCLRLKSLFSLLNAEPAPPAFTPAYGPFVDLNMVVSSPDYLLRRYKGETDLLVGVTTAESFLDLNDRDVKFGFEE</sequence>
<protein>
    <recommendedName>
        <fullName evidence="3">Carboxylesterase type B domain-containing protein</fullName>
    </recommendedName>
</protein>
<feature type="domain" description="Carboxylesterase type B" evidence="3">
    <location>
        <begin position="1"/>
        <end position="211"/>
    </location>
</feature>
<dbReference type="Proteomes" id="UP000677054">
    <property type="component" value="Unassembled WGS sequence"/>
</dbReference>
<evidence type="ECO:0000256" key="2">
    <source>
        <dbReference type="ARBA" id="ARBA00023180"/>
    </source>
</evidence>
<keyword evidence="5" id="KW-1185">Reference proteome</keyword>
<keyword evidence="2" id="KW-0325">Glycoprotein</keyword>
<dbReference type="EMBL" id="CAJPEV010015117">
    <property type="protein sequence ID" value="CAG0907094.1"/>
    <property type="molecule type" value="Genomic_DNA"/>
</dbReference>
<organism evidence="4">
    <name type="scientific">Darwinula stevensoni</name>
    <dbReference type="NCBI Taxonomy" id="69355"/>
    <lineage>
        <taxon>Eukaryota</taxon>
        <taxon>Metazoa</taxon>
        <taxon>Ecdysozoa</taxon>
        <taxon>Arthropoda</taxon>
        <taxon>Crustacea</taxon>
        <taxon>Oligostraca</taxon>
        <taxon>Ostracoda</taxon>
        <taxon>Podocopa</taxon>
        <taxon>Podocopida</taxon>
        <taxon>Darwinulocopina</taxon>
        <taxon>Darwinuloidea</taxon>
        <taxon>Darwinulidae</taxon>
        <taxon>Darwinula</taxon>
    </lineage>
</organism>
<feature type="non-terminal residue" evidence="4">
    <location>
        <position position="1"/>
    </location>
</feature>
<dbReference type="Pfam" id="PF00135">
    <property type="entry name" value="COesterase"/>
    <property type="match status" value="1"/>
</dbReference>
<dbReference type="InterPro" id="IPR029058">
    <property type="entry name" value="AB_hydrolase_fold"/>
</dbReference>